<keyword evidence="2" id="KW-1185">Reference proteome</keyword>
<dbReference type="AlphaFoldDB" id="A0A1G4BCP0"/>
<reference evidence="1 2" key="1">
    <citation type="submission" date="2016-09" db="EMBL/GenBank/DDBJ databases">
        <authorList>
            <person name="Capua I."/>
            <person name="De Benedictis P."/>
            <person name="Joannis T."/>
            <person name="Lombin L.H."/>
            <person name="Cattoli G."/>
        </authorList>
    </citation>
    <scope>NUCLEOTIDE SEQUENCE [LARGE SCALE GENOMIC DNA]</scope>
    <source>
        <strain evidence="1 2">IMI 309357</strain>
    </source>
</reference>
<dbReference type="GeneID" id="34558775"/>
<dbReference type="EMBL" id="MJBS01000039">
    <property type="protein sequence ID" value="OHE99130.1"/>
    <property type="molecule type" value="Genomic_DNA"/>
</dbReference>
<name>A0A1G4BCP0_9PEZI</name>
<protein>
    <submittedName>
        <fullName evidence="1">Uncharacterized protein</fullName>
    </submittedName>
</protein>
<dbReference type="Proteomes" id="UP000176998">
    <property type="component" value="Unassembled WGS sequence"/>
</dbReference>
<dbReference type="RefSeq" id="XP_022476279.1">
    <property type="nucleotide sequence ID" value="XM_022617265.1"/>
</dbReference>
<proteinExistence type="predicted"/>
<accession>A0A1G4BCP0</accession>
<evidence type="ECO:0000313" key="2">
    <source>
        <dbReference type="Proteomes" id="UP000176998"/>
    </source>
</evidence>
<organism evidence="1 2">
    <name type="scientific">Colletotrichum orchidophilum</name>
    <dbReference type="NCBI Taxonomy" id="1209926"/>
    <lineage>
        <taxon>Eukaryota</taxon>
        <taxon>Fungi</taxon>
        <taxon>Dikarya</taxon>
        <taxon>Ascomycota</taxon>
        <taxon>Pezizomycotina</taxon>
        <taxon>Sordariomycetes</taxon>
        <taxon>Hypocreomycetidae</taxon>
        <taxon>Glomerellales</taxon>
        <taxon>Glomerellaceae</taxon>
        <taxon>Colletotrichum</taxon>
    </lineage>
</organism>
<evidence type="ECO:0000313" key="1">
    <source>
        <dbReference type="EMBL" id="OHE99130.1"/>
    </source>
</evidence>
<sequence length="233" mass="25451">MTAHCQTFTAHGGPTANINNQSQLMIAIPPRAAEPVPNCSQSRARETSSCLVNSVARKDSHRTFSPACYVMMDQQSNHGASHRSSPLAYACGCHRQPASACPHGSHATCQSGGGLSECSEMPMPKARPSYKRRVYLLTSPIAVAATLPVLERQEMKDTYVFKFWTVFPCMTVQPSSHSLKTSLDLVRGLVRGQGRRWNPSRLSVMLASIFSPEPRRCGPLVLPHHSAELKPPS</sequence>
<comment type="caution">
    <text evidence="1">The sequence shown here is derived from an EMBL/GenBank/DDBJ whole genome shotgun (WGS) entry which is preliminary data.</text>
</comment>
<gene>
    <name evidence="1" type="ORF">CORC01_05623</name>
</gene>